<dbReference type="Proteomes" id="UP000002518">
    <property type="component" value="Chromosome"/>
</dbReference>
<dbReference type="EMBL" id="BA000002">
    <property type="protein sequence ID" value="BAA79438.2"/>
    <property type="molecule type" value="Genomic_DNA"/>
</dbReference>
<evidence type="ECO:0000313" key="2">
    <source>
        <dbReference type="EMBL" id="BAA79438.2"/>
    </source>
</evidence>
<gene>
    <name evidence="2" type="ordered locus">APE_0473.1</name>
</gene>
<keyword evidence="3" id="KW-1185">Reference proteome</keyword>
<sequence>MNLGRGGVRRLQKLGSSSLVVTLPKEWVREMGLKQGDPVYVVVEGGSLRIVPAVDSEATAASRIRLSGLDPGDAIRVLWCAYVLGPEEVVLENAGDDVYNMLRDATSGFIGVDVVRDDDSVSISILVDPSKLDLRAVIRSVASDLRDIAELLTEAARGSSVEGEAERARIRLQRSITLAERYLMGVIGSHTGQQDARATASKLLAVNFLGLAASTLLDTVKTLSRGGGNASKDTLDVLTALSTVASEAALNVASESLKRSSEVLANIAKLRSRVEELIYSDKTSKTEAVALARVLESLRHLHLATTLIYCTLKIAQNQGAQRTA</sequence>
<dbReference type="InterPro" id="IPR007159">
    <property type="entry name" value="SpoVT-AbrB_dom"/>
</dbReference>
<name>Q9YEV8_AERPE</name>
<dbReference type="InterPro" id="IPR037914">
    <property type="entry name" value="SpoVT-AbrB_sf"/>
</dbReference>
<accession>Q9YEV8</accession>
<feature type="domain" description="SpoVT-AbrB" evidence="1">
    <location>
        <begin position="13"/>
        <end position="58"/>
    </location>
</feature>
<dbReference type="PATRIC" id="fig|272557.25.peg.362"/>
<dbReference type="PIR" id="B72743">
    <property type="entry name" value="B72743"/>
</dbReference>
<dbReference type="AlphaFoldDB" id="Q9YEV8"/>
<dbReference type="RefSeq" id="WP_010865778.1">
    <property type="nucleotide sequence ID" value="NC_000854.2"/>
</dbReference>
<dbReference type="Pfam" id="PF04014">
    <property type="entry name" value="MazE_antitoxin"/>
    <property type="match status" value="1"/>
</dbReference>
<reference evidence="2 3" key="1">
    <citation type="journal article" date="1999" name="DNA Res.">
        <title>Complete genome sequence of an aerobic hyper-thermophilic crenarchaeon, Aeropyrum pernix K1.</title>
        <authorList>
            <person name="Kawarabayasi Y."/>
            <person name="Hino Y."/>
            <person name="Horikawa H."/>
            <person name="Yamazaki S."/>
            <person name="Haikawa Y."/>
            <person name="Jin-no K."/>
            <person name="Takahashi M."/>
            <person name="Sekine M."/>
            <person name="Baba S."/>
            <person name="Ankai A."/>
            <person name="Kosugi H."/>
            <person name="Hosoyama A."/>
            <person name="Fukui S."/>
            <person name="Nagai Y."/>
            <person name="Nishijima K."/>
            <person name="Nakazawa H."/>
            <person name="Takamiya M."/>
            <person name="Masuda S."/>
            <person name="Funahashi T."/>
            <person name="Tanaka T."/>
            <person name="Kudoh Y."/>
            <person name="Yamazaki J."/>
            <person name="Kushida N."/>
            <person name="Oguchi A."/>
            <person name="Aoki K."/>
            <person name="Kubota K."/>
            <person name="Nakamura Y."/>
            <person name="Nomura N."/>
            <person name="Sako Y."/>
            <person name="Kikuchi H."/>
        </authorList>
    </citation>
    <scope>NUCLEOTIDE SEQUENCE [LARGE SCALE GENOMIC DNA]</scope>
    <source>
        <strain evidence="3">ATCC 700893 / DSM 11879 / JCM 9820 / NBRC 100138 / K1</strain>
    </source>
</reference>
<dbReference type="SMART" id="SM00966">
    <property type="entry name" value="SpoVT_AbrB"/>
    <property type="match status" value="1"/>
</dbReference>
<dbReference type="Gene3D" id="2.10.260.10">
    <property type="match status" value="1"/>
</dbReference>
<proteinExistence type="predicted"/>
<organism evidence="2 3">
    <name type="scientific">Aeropyrum pernix (strain ATCC 700893 / DSM 11879 / JCM 9820 / NBRC 100138 / K1)</name>
    <dbReference type="NCBI Taxonomy" id="272557"/>
    <lineage>
        <taxon>Archaea</taxon>
        <taxon>Thermoproteota</taxon>
        <taxon>Thermoprotei</taxon>
        <taxon>Desulfurococcales</taxon>
        <taxon>Desulfurococcaceae</taxon>
        <taxon>Aeropyrum</taxon>
    </lineage>
</organism>
<protein>
    <recommendedName>
        <fullName evidence="1">SpoVT-AbrB domain-containing protein</fullName>
    </recommendedName>
</protein>
<dbReference type="eggNOG" id="arCOG00318">
    <property type="taxonomic scope" value="Archaea"/>
</dbReference>
<dbReference type="EnsemblBacteria" id="BAA79438">
    <property type="protein sequence ID" value="BAA79438"/>
    <property type="gene ID" value="APE_0473.1"/>
</dbReference>
<dbReference type="GO" id="GO:0003677">
    <property type="term" value="F:DNA binding"/>
    <property type="evidence" value="ECO:0007669"/>
    <property type="project" value="InterPro"/>
</dbReference>
<dbReference type="KEGG" id="ape:APE_0473.1"/>
<dbReference type="STRING" id="272557.APE_0473.1"/>
<evidence type="ECO:0000259" key="1">
    <source>
        <dbReference type="SMART" id="SM00966"/>
    </source>
</evidence>
<dbReference type="SUPFAM" id="SSF89447">
    <property type="entry name" value="AbrB/MazE/MraZ-like"/>
    <property type="match status" value="1"/>
</dbReference>
<dbReference type="GeneID" id="1444657"/>
<evidence type="ECO:0000313" key="3">
    <source>
        <dbReference type="Proteomes" id="UP000002518"/>
    </source>
</evidence>